<organism evidence="1 2">
    <name type="scientific">Hominisplanchenecus murintestinalis</name>
    <dbReference type="NCBI Taxonomy" id="2941517"/>
    <lineage>
        <taxon>Bacteria</taxon>
        <taxon>Bacillati</taxon>
        <taxon>Bacillota</taxon>
        <taxon>Clostridia</taxon>
        <taxon>Lachnospirales</taxon>
        <taxon>Lachnospiraceae</taxon>
        <taxon>Hominisplanchenecus</taxon>
    </lineage>
</organism>
<accession>A0AC61QVL6</accession>
<reference evidence="1" key="1">
    <citation type="submission" date="2019-04" db="EMBL/GenBank/DDBJ databases">
        <title>Microbes associate with the intestines of laboratory mice.</title>
        <authorList>
            <person name="Navarre W."/>
            <person name="Wong E."/>
            <person name="Huang K."/>
            <person name="Tropini C."/>
            <person name="Ng K."/>
            <person name="Yu B."/>
        </authorList>
    </citation>
    <scope>NUCLEOTIDE SEQUENCE</scope>
    <source>
        <strain evidence="1">NM72_1-8</strain>
    </source>
</reference>
<keyword evidence="2" id="KW-1185">Reference proteome</keyword>
<comment type="caution">
    <text evidence="1">The sequence shown here is derived from an EMBL/GenBank/DDBJ whole genome shotgun (WGS) entry which is preliminary data.</text>
</comment>
<dbReference type="Proteomes" id="UP000307720">
    <property type="component" value="Unassembled WGS sequence"/>
</dbReference>
<gene>
    <name evidence="1" type="ORF">E5357_15865</name>
</gene>
<name>A0AC61QVL6_9FIRM</name>
<sequence length="1764" mass="192892">MTQKVKIKFKNMLIFVMTFALVAASVPLTGFAAAERHETQTEQETQEQEKESGTEKGTEGTTEKQETKAETEKKAEKGTEKESGAETESKAQTESGKQTEPEPGKKPEKKTAGKPKKLMLKVEGEATASVYYGVSDFDKINHAEGVREGFTDSYELDLDRTKDGRFWMYVQAYGDNTEYLGLDEPEDVSHSIVRSMDGVGGFEFFAFDASGLEKEGEEVTVRFGEKPSSMFQSRAASGFNTTSTKKLTGLTFNYEGIQPTMYQKKPATGESQVWGNGTWTIERPTITKLCDLFGVSKPDGARYTNVGVDENGKIYMRCSGVANISGTSAADGGHAGLGNNEAYIRCIDIEESDTSTTYTFRLWAANGGRGQTTEGYIQITTYTPNEDEDIAFEKTIKSKGSIKDILDTESPAGKAGARFRVYKVNSAGLGKIAARLNTGSKSDSEWWAGITSKEDCKKILPEVVKLMSKDNAKPGEKSPNPNDDYFSMVGAYATGANGRTEKIPIKSGTKDYYMVFERRSPEGLNMGYDGNDGVPEGSHYFYKAFTVYGDGKILMLNAKGDYSLDGGDDMVTIGDAPVLSQAMVWKKLIGADPASLGLGWKDFAMQISDNAGFTGHVVSVPLTGEYTTIPRLFVSKIYYLREDPNAKAVTSNMGYEVSREVYSFYVREDGKAVYSNTNKANIQAPDAVDASAHTYIGEEKGGIPNESDNGSAYLVKVSTLPAISDNNPCYSRAGAEYEIYRKATPTAPDSGGTKMVNMTTADGKTLSKLTTNAAGVSETVTLPVGYYYAKEVKAPKGFLLDSTPLAFHVTKGKTATINAEDKPGNDPIDILLRKDDSELDKNAPQGGAALAGAEYTIKYYAGYYTEEDLSNGDAPVAIRTWVYETDAEGYINMSRATPIRGDAVYRDEDKAVVIPVGTISIQETKAPDGYLLDETLHVQQVQLGENNERVIATNTKIVKEEPCRGDFKMLKIGDDGKILSDVPFKITSKTTGESHVIVTDEEGILDTSKMHSRNTNRGETAEDGVWFGEPTALDDEKGALLYDTYLIEEILCENNKDKFMIEPFEVVIEENAVTKDLGPKEDETKEEPKLKTTAADSESSEHLAFANETTTITDTVEYADLEIGKEYTFDGYLVVKETGEPLLDADGNKITASQTITVEATEEGFVPTISGSEDERYGAGTVELTFTFDSSLLKGKSVVVFEDLYLEKFHVGVHADINDAGQTVRFTDPKVSTTATDKNTGKHYAPLEEKVTIIDEVAYSDLIPGHAYKVSGVLMDRATEQPLLVDGEQVLSEAEFTPEEPDGSVSLAYTLDSRKLEDVTTVVFETLYYNGREIAAHADIQDEKQEVYFTDVKFKTTMTDDETGGHEGIVNKTTVLTDTVVYTGLIPGREYTVTGTLMDKETGKPLVVNGNRVESTAKFTPETRDGSVDVAFTFDSTAWANKSVVAFETMYQNGKEVGVHADIQDEEQTVRFKEPEIGTRALDNETGSHQAFVNETTTITDTVHYKNLVPGKEYRLSGILMDKATGKKILTGTSAVTAETVFTAEAAEGDVDVEFAFDSSALKGKETVVFETLYYNDREIATHEDLQDKGQTISFTDIQIKTSAADKASGTQTAAPLKRVTVKDTVEYSGLIPGRRYVIKGTLMDKKTGKPLKVNKKAVTASKSFRAKKESGTVEMEFTFDASKLNGKTIVVFEELYYKERLIASHADLDDKAQTVKIVKTEGSTPTSPRTGDMTNILPYLLLLAAAMAGAAWTVFTRKKKASK</sequence>
<proteinExistence type="predicted"/>
<evidence type="ECO:0000313" key="2">
    <source>
        <dbReference type="Proteomes" id="UP000307720"/>
    </source>
</evidence>
<dbReference type="EMBL" id="SRZB01000059">
    <property type="protein sequence ID" value="TGX96500.1"/>
    <property type="molecule type" value="Genomic_DNA"/>
</dbReference>
<evidence type="ECO:0000313" key="1">
    <source>
        <dbReference type="EMBL" id="TGX96500.1"/>
    </source>
</evidence>
<protein>
    <submittedName>
        <fullName evidence="1">Uncharacterized protein</fullName>
    </submittedName>
</protein>